<keyword evidence="5" id="KW-1185">Reference proteome</keyword>
<dbReference type="EMBL" id="ANBP01000033">
    <property type="protein sequence ID" value="KAB7753600.1"/>
    <property type="molecule type" value="Genomic_DNA"/>
</dbReference>
<evidence type="ECO:0000256" key="1">
    <source>
        <dbReference type="ARBA" id="ARBA00022801"/>
    </source>
</evidence>
<reference evidence="4 5" key="1">
    <citation type="submission" date="2012-10" db="EMBL/GenBank/DDBJ databases">
        <title>The draft sequence of the Mycobacterium pheli genome.</title>
        <authorList>
            <person name="Pettersson B.M.F."/>
            <person name="Das S."/>
            <person name="Dasgupta S."/>
            <person name="Bhattacharya A."/>
            <person name="Kirsebom L.A."/>
        </authorList>
    </citation>
    <scope>NUCLEOTIDE SEQUENCE [LARGE SCALE GENOMIC DNA]</scope>
    <source>
        <strain evidence="4 5">CCUG 21000</strain>
    </source>
</reference>
<dbReference type="Proteomes" id="UP000325690">
    <property type="component" value="Unassembled WGS sequence"/>
</dbReference>
<dbReference type="Pfam" id="PF20434">
    <property type="entry name" value="BD-FAE"/>
    <property type="match status" value="1"/>
</dbReference>
<feature type="domain" description="BD-FAE-like" evidence="3">
    <location>
        <begin position="148"/>
        <end position="353"/>
    </location>
</feature>
<dbReference type="AlphaFoldDB" id="A0A5N5UZE6"/>
<gene>
    <name evidence="4" type="ORF">MPHL21000_18360</name>
</gene>
<dbReference type="InterPro" id="IPR029058">
    <property type="entry name" value="AB_hydrolase_fold"/>
</dbReference>
<keyword evidence="2" id="KW-1133">Transmembrane helix</keyword>
<name>A0A5N5UZE6_MYCPH</name>
<evidence type="ECO:0000313" key="4">
    <source>
        <dbReference type="EMBL" id="KAB7753600.1"/>
    </source>
</evidence>
<sequence>MVGAGRLTVRSGGSAACTPIVTGLAVLLVGVPAVAVVGMFAPRIPYLGLATAFAPWYIAWVVVAAAAGTVLAAAGWLVRRGRVTVVVAVAGVLTVVGASVITVRMADAVRRAGADVDVAALFSLARPQQEPPDAEVVYTEFDGKPLELSIYRPPIAAAQAPVLVFVHGGGWVAGHRLAHSDDLRWFADRGWLTITVGYSLSTPEQPRWDVVQSQIGCALAWIGREAHRYGGDPRRLSITGDSAGGNLAINAAYQRATGTLRSSCGGDIPAVSAVSALYPAVNPAGMFDNDYPVTGPQGRAMASTYTGGTPQQYPDRYAAIASATHISPAAPPTLILLPEDDHLVPPADTYRFVEQARAAGVEVDLVAVPFADHVFDARPGSIGEQAYRQLTERWLREHGQAP</sequence>
<feature type="transmembrane region" description="Helical" evidence="2">
    <location>
        <begin position="53"/>
        <end position="77"/>
    </location>
</feature>
<dbReference type="GO" id="GO:0016787">
    <property type="term" value="F:hydrolase activity"/>
    <property type="evidence" value="ECO:0007669"/>
    <property type="project" value="UniProtKB-KW"/>
</dbReference>
<dbReference type="InterPro" id="IPR050300">
    <property type="entry name" value="GDXG_lipolytic_enzyme"/>
</dbReference>
<comment type="caution">
    <text evidence="4">The sequence shown here is derived from an EMBL/GenBank/DDBJ whole genome shotgun (WGS) entry which is preliminary data.</text>
</comment>
<feature type="transmembrane region" description="Helical" evidence="2">
    <location>
        <begin position="83"/>
        <end position="103"/>
    </location>
</feature>
<protein>
    <submittedName>
        <fullName evidence="4">Alpha/beta hydrolase</fullName>
    </submittedName>
</protein>
<keyword evidence="2" id="KW-0472">Membrane</keyword>
<dbReference type="Gene3D" id="3.40.50.1820">
    <property type="entry name" value="alpha/beta hydrolase"/>
    <property type="match status" value="1"/>
</dbReference>
<dbReference type="PANTHER" id="PTHR48081">
    <property type="entry name" value="AB HYDROLASE SUPERFAMILY PROTEIN C4A8.06C"/>
    <property type="match status" value="1"/>
</dbReference>
<proteinExistence type="predicted"/>
<dbReference type="SUPFAM" id="SSF53474">
    <property type="entry name" value="alpha/beta-Hydrolases"/>
    <property type="match status" value="1"/>
</dbReference>
<organism evidence="4 5">
    <name type="scientific">Mycolicibacterium phlei DSM 43239 = CCUG 21000</name>
    <dbReference type="NCBI Taxonomy" id="1226750"/>
    <lineage>
        <taxon>Bacteria</taxon>
        <taxon>Bacillati</taxon>
        <taxon>Actinomycetota</taxon>
        <taxon>Actinomycetes</taxon>
        <taxon>Mycobacteriales</taxon>
        <taxon>Mycobacteriaceae</taxon>
        <taxon>Mycolicibacterium</taxon>
    </lineage>
</organism>
<evidence type="ECO:0000259" key="3">
    <source>
        <dbReference type="Pfam" id="PF20434"/>
    </source>
</evidence>
<dbReference type="InterPro" id="IPR049492">
    <property type="entry name" value="BD-FAE-like_dom"/>
</dbReference>
<keyword evidence="1 4" id="KW-0378">Hydrolase</keyword>
<evidence type="ECO:0000256" key="2">
    <source>
        <dbReference type="SAM" id="Phobius"/>
    </source>
</evidence>
<feature type="transmembrane region" description="Helical" evidence="2">
    <location>
        <begin position="20"/>
        <end position="41"/>
    </location>
</feature>
<keyword evidence="2" id="KW-0812">Transmembrane</keyword>
<accession>A0A5N5UZE6</accession>
<evidence type="ECO:0000313" key="5">
    <source>
        <dbReference type="Proteomes" id="UP000325690"/>
    </source>
</evidence>